<dbReference type="CDD" id="cd02440">
    <property type="entry name" value="AdoMet_MTases"/>
    <property type="match status" value="1"/>
</dbReference>
<feature type="domain" description="Methyltransferase type 11" evidence="1">
    <location>
        <begin position="64"/>
        <end position="158"/>
    </location>
</feature>
<reference evidence="2" key="1">
    <citation type="submission" date="2021-12" db="EMBL/GenBank/DDBJ databases">
        <title>Discovery of the Pendulisporaceae a myxobacterial family with distinct sporulation behavior and unique specialized metabolism.</title>
        <authorList>
            <person name="Garcia R."/>
            <person name="Popoff A."/>
            <person name="Bader C.D."/>
            <person name="Loehr J."/>
            <person name="Walesch S."/>
            <person name="Walt C."/>
            <person name="Boldt J."/>
            <person name="Bunk B."/>
            <person name="Haeckl F.J.F.P.J."/>
            <person name="Gunesch A.P."/>
            <person name="Birkelbach J."/>
            <person name="Nuebel U."/>
            <person name="Pietschmann T."/>
            <person name="Bach T."/>
            <person name="Mueller R."/>
        </authorList>
    </citation>
    <scope>NUCLEOTIDE SEQUENCE</scope>
    <source>
        <strain evidence="2">MSr11367</strain>
    </source>
</reference>
<dbReference type="Pfam" id="PF08241">
    <property type="entry name" value="Methyltransf_11"/>
    <property type="match status" value="1"/>
</dbReference>
<organism evidence="2 3">
    <name type="scientific">Pendulispora rubella</name>
    <dbReference type="NCBI Taxonomy" id="2741070"/>
    <lineage>
        <taxon>Bacteria</taxon>
        <taxon>Pseudomonadati</taxon>
        <taxon>Myxococcota</taxon>
        <taxon>Myxococcia</taxon>
        <taxon>Myxococcales</taxon>
        <taxon>Sorangiineae</taxon>
        <taxon>Pendulisporaceae</taxon>
        <taxon>Pendulispora</taxon>
    </lineage>
</organism>
<dbReference type="GO" id="GO:0008168">
    <property type="term" value="F:methyltransferase activity"/>
    <property type="evidence" value="ECO:0007669"/>
    <property type="project" value="UniProtKB-KW"/>
</dbReference>
<dbReference type="InterPro" id="IPR029063">
    <property type="entry name" value="SAM-dependent_MTases_sf"/>
</dbReference>
<sequence length="258" mass="28612">MDIRTYNREAWDRAVAEGDRWTIPVSREAIARAREGDWHIVLTPRKPVPRSWFPVELEGLDVLCLASAGGQQAPILAAAGATVTVFDNSPAQLGQDRLVAEREGLSIRTVEGDMRDLSELGDASFDLIFHPVSNCFVESVRPVWRECARVLRAGGTMLAGVANPVAFCFDVDLEKRGELVIRYPLPYSDKTSLTDEERRRYTDKGEALQFGHTLEDQIGGQIDAGFALIGYYDDFASEGEVVAKYMPTFLATRARKTA</sequence>
<proteinExistence type="predicted"/>
<evidence type="ECO:0000313" key="2">
    <source>
        <dbReference type="EMBL" id="WXB05838.1"/>
    </source>
</evidence>
<accession>A0ABZ2L4N9</accession>
<evidence type="ECO:0000313" key="3">
    <source>
        <dbReference type="Proteomes" id="UP001374803"/>
    </source>
</evidence>
<protein>
    <submittedName>
        <fullName evidence="2">Class I SAM-dependent methyltransferase</fullName>
    </submittedName>
</protein>
<dbReference type="RefSeq" id="WP_394835486.1">
    <property type="nucleotide sequence ID" value="NZ_CP089929.1"/>
</dbReference>
<keyword evidence="3" id="KW-1185">Reference proteome</keyword>
<dbReference type="GO" id="GO:0032259">
    <property type="term" value="P:methylation"/>
    <property type="evidence" value="ECO:0007669"/>
    <property type="project" value="UniProtKB-KW"/>
</dbReference>
<dbReference type="SUPFAM" id="SSF53335">
    <property type="entry name" value="S-adenosyl-L-methionine-dependent methyltransferases"/>
    <property type="match status" value="1"/>
</dbReference>
<keyword evidence="2" id="KW-0808">Transferase</keyword>
<dbReference type="Gene3D" id="3.40.50.150">
    <property type="entry name" value="Vaccinia Virus protein VP39"/>
    <property type="match status" value="1"/>
</dbReference>
<name>A0ABZ2L4N9_9BACT</name>
<keyword evidence="2" id="KW-0489">Methyltransferase</keyword>
<evidence type="ECO:0000259" key="1">
    <source>
        <dbReference type="Pfam" id="PF08241"/>
    </source>
</evidence>
<dbReference type="Proteomes" id="UP001374803">
    <property type="component" value="Chromosome"/>
</dbReference>
<dbReference type="InterPro" id="IPR013216">
    <property type="entry name" value="Methyltransf_11"/>
</dbReference>
<gene>
    <name evidence="2" type="ORF">LVJ94_00990</name>
</gene>
<dbReference type="EMBL" id="CP089983">
    <property type="protein sequence ID" value="WXB05838.1"/>
    <property type="molecule type" value="Genomic_DNA"/>
</dbReference>